<proteinExistence type="predicted"/>
<organism evidence="1 2">
    <name type="scientific">Mycobacterium innocens</name>
    <dbReference type="NCBI Taxonomy" id="2341083"/>
    <lineage>
        <taxon>Bacteria</taxon>
        <taxon>Bacillati</taxon>
        <taxon>Actinomycetota</taxon>
        <taxon>Actinomycetes</taxon>
        <taxon>Mycobacteriales</taxon>
        <taxon>Mycobacteriaceae</taxon>
        <taxon>Mycobacterium</taxon>
    </lineage>
</organism>
<keyword evidence="2" id="KW-1185">Reference proteome</keyword>
<dbReference type="RefSeq" id="WP_167470662.1">
    <property type="nucleotide sequence ID" value="NZ_UPHQ01000194.1"/>
</dbReference>
<reference evidence="1 2" key="1">
    <citation type="submission" date="2018-09" db="EMBL/GenBank/DDBJ databases">
        <authorList>
            <person name="Tagini F."/>
        </authorList>
    </citation>
    <scope>NUCLEOTIDE SEQUENCE [LARGE SCALE GENOMIC DNA]</scope>
    <source>
        <strain evidence="1 2">MK13</strain>
    </source>
</reference>
<evidence type="ECO:0000313" key="1">
    <source>
        <dbReference type="EMBL" id="VBA41798.1"/>
    </source>
</evidence>
<gene>
    <name evidence="1" type="ORF">LAUMK13_03720</name>
</gene>
<sequence>MPGAARPRVRKALLIADLDFDQRRDWLKSLPLPSMRRPESYGQIVELA</sequence>
<dbReference type="AlphaFoldDB" id="A0A498Q6F5"/>
<name>A0A498Q6F5_9MYCO</name>
<dbReference type="EMBL" id="UPHQ01000194">
    <property type="protein sequence ID" value="VBA41798.1"/>
    <property type="molecule type" value="Genomic_DNA"/>
</dbReference>
<accession>A0A498Q6F5</accession>
<dbReference type="Proteomes" id="UP000267289">
    <property type="component" value="Unassembled WGS sequence"/>
</dbReference>
<protein>
    <submittedName>
        <fullName evidence="1">Uncharacterized protein</fullName>
    </submittedName>
</protein>
<evidence type="ECO:0000313" key="2">
    <source>
        <dbReference type="Proteomes" id="UP000267289"/>
    </source>
</evidence>